<proteinExistence type="predicted"/>
<evidence type="ECO:0000313" key="1">
    <source>
        <dbReference type="EMBL" id="KAF9449068.1"/>
    </source>
</evidence>
<keyword evidence="2" id="KW-1185">Reference proteome</keyword>
<organism evidence="1 2">
    <name type="scientific">Macrolepiota fuliginosa MF-IS2</name>
    <dbReference type="NCBI Taxonomy" id="1400762"/>
    <lineage>
        <taxon>Eukaryota</taxon>
        <taxon>Fungi</taxon>
        <taxon>Dikarya</taxon>
        <taxon>Basidiomycota</taxon>
        <taxon>Agaricomycotina</taxon>
        <taxon>Agaricomycetes</taxon>
        <taxon>Agaricomycetidae</taxon>
        <taxon>Agaricales</taxon>
        <taxon>Agaricineae</taxon>
        <taxon>Agaricaceae</taxon>
        <taxon>Macrolepiota</taxon>
    </lineage>
</organism>
<sequence>MLWSDLLALSEIGFRAVCNHLSAVRHIHDHSDSFDFSQFGDTNHPFQHANPAAIEELRIHISRRLGGSIYFYHKSFFDFLIDPTRSGAFCVRSPLMHSTYYKHFLDVPVKYEGSYSFRGSELASAPGLSDSASSLSGPYINELVNSVLQASIYDWAFDVCFDFGDLPEIERPLLQRFGRANFRTSRQNNAMVPAGHSGFLNSTRWNCRGHSKVTHGAQVFRIPRDQFQTWFDVAEFKATIKRWKECKIIQPYYPNFTSRFKSLVPTKPQGRVISGLYRLGHGPKSIFWYWEIDSKEEYYQEFLAADLAEGERAYREERFDLWPKE</sequence>
<reference evidence="1" key="1">
    <citation type="submission" date="2020-11" db="EMBL/GenBank/DDBJ databases">
        <authorList>
            <consortium name="DOE Joint Genome Institute"/>
            <person name="Ahrendt S."/>
            <person name="Riley R."/>
            <person name="Andreopoulos W."/>
            <person name="Labutti K."/>
            <person name="Pangilinan J."/>
            <person name="Ruiz-Duenas F.J."/>
            <person name="Barrasa J.M."/>
            <person name="Sanchez-Garcia M."/>
            <person name="Camarero S."/>
            <person name="Miyauchi S."/>
            <person name="Serrano A."/>
            <person name="Linde D."/>
            <person name="Babiker R."/>
            <person name="Drula E."/>
            <person name="Ayuso-Fernandez I."/>
            <person name="Pacheco R."/>
            <person name="Padilla G."/>
            <person name="Ferreira P."/>
            <person name="Barriuso J."/>
            <person name="Kellner H."/>
            <person name="Castanera R."/>
            <person name="Alfaro M."/>
            <person name="Ramirez L."/>
            <person name="Pisabarro A.G."/>
            <person name="Kuo A."/>
            <person name="Tritt A."/>
            <person name="Lipzen A."/>
            <person name="He G."/>
            <person name="Yan M."/>
            <person name="Ng V."/>
            <person name="Cullen D."/>
            <person name="Martin F."/>
            <person name="Rosso M.-N."/>
            <person name="Henrissat B."/>
            <person name="Hibbett D."/>
            <person name="Martinez A.T."/>
            <person name="Grigoriev I.V."/>
        </authorList>
    </citation>
    <scope>NUCLEOTIDE SEQUENCE</scope>
    <source>
        <strain evidence="1">MF-IS2</strain>
    </source>
</reference>
<dbReference type="EMBL" id="MU151141">
    <property type="protein sequence ID" value="KAF9449068.1"/>
    <property type="molecule type" value="Genomic_DNA"/>
</dbReference>
<gene>
    <name evidence="1" type="ORF">P691DRAFT_774917</name>
</gene>
<evidence type="ECO:0000313" key="2">
    <source>
        <dbReference type="Proteomes" id="UP000807342"/>
    </source>
</evidence>
<comment type="caution">
    <text evidence="1">The sequence shown here is derived from an EMBL/GenBank/DDBJ whole genome shotgun (WGS) entry which is preliminary data.</text>
</comment>
<name>A0A9P5XDM1_9AGAR</name>
<dbReference type="OrthoDB" id="5967843at2759"/>
<dbReference type="Proteomes" id="UP000807342">
    <property type="component" value="Unassembled WGS sequence"/>
</dbReference>
<accession>A0A9P5XDM1</accession>
<protein>
    <submittedName>
        <fullName evidence="1">Uncharacterized protein</fullName>
    </submittedName>
</protein>
<dbReference type="AlphaFoldDB" id="A0A9P5XDM1"/>